<dbReference type="EMBL" id="JAXUIC010000006">
    <property type="protein sequence ID" value="KAK4585498.1"/>
    <property type="molecule type" value="Genomic_DNA"/>
</dbReference>
<evidence type="ECO:0000256" key="1">
    <source>
        <dbReference type="SAM" id="MobiDB-lite"/>
    </source>
</evidence>
<proteinExistence type="predicted"/>
<dbReference type="Pfam" id="PF04720">
    <property type="entry name" value="PDDEXK_6"/>
    <property type="match status" value="1"/>
</dbReference>
<accession>A0AAN7F436</accession>
<sequence length="333" mass="38055">MPQSESAIYIKKQLNTIFKNPTIKPYMFYLLVFYNTQQLIKLYLYFLFLVPNITEYINQSSICTEREREMSSSEEERLVQMIEDFIESESPSPIFSASSTCLPLNYHTQYLTLQEIVRSGTQAEAEILECVLRHMRNKRDAKKTTSLKKWLVMKHKIDGYNASLCQTSWLTSVGCPAGDYDYIDITMKSENGDPMRLIVDIDFRSQFELARPTPTYKELTNILPHVFVGTEDKLNKIISILCSAAKQSLRERGLHIPPWRTITYMQSKWLSACHKLPTAVGSSENSNRETKGDAQNYSKWAPSPPMVNKSKRSNLAGGSGLSSQFSNMSINCC</sequence>
<dbReference type="PANTHER" id="PTHR31579:SF34">
    <property type="entry name" value="T14N5.3 PROTEIN"/>
    <property type="match status" value="1"/>
</dbReference>
<name>A0AAN7F436_QUERU</name>
<reference evidence="2 3" key="1">
    <citation type="journal article" date="2023" name="G3 (Bethesda)">
        <title>A haplotype-resolved chromosome-scale genome for Quercus rubra L. provides insights into the genetics of adaptive traits for red oak species.</title>
        <authorList>
            <person name="Kapoor B."/>
            <person name="Jenkins J."/>
            <person name="Schmutz J."/>
            <person name="Zhebentyayeva T."/>
            <person name="Kuelheim C."/>
            <person name="Coggeshall M."/>
            <person name="Heim C."/>
            <person name="Lasky J.R."/>
            <person name="Leites L."/>
            <person name="Islam-Faridi N."/>
            <person name="Romero-Severson J."/>
            <person name="DeLeo V.L."/>
            <person name="Lucas S.M."/>
            <person name="Lazic D."/>
            <person name="Gailing O."/>
            <person name="Carlson J."/>
            <person name="Staton M."/>
        </authorList>
    </citation>
    <scope>NUCLEOTIDE SEQUENCE [LARGE SCALE GENOMIC DNA]</scope>
    <source>
        <strain evidence="2">Pseudo-F2</strain>
    </source>
</reference>
<dbReference type="NCBIfam" id="TIGR01615">
    <property type="entry name" value="A_thal_3542"/>
    <property type="match status" value="1"/>
</dbReference>
<organism evidence="2 3">
    <name type="scientific">Quercus rubra</name>
    <name type="common">Northern red oak</name>
    <name type="synonym">Quercus borealis</name>
    <dbReference type="NCBI Taxonomy" id="3512"/>
    <lineage>
        <taxon>Eukaryota</taxon>
        <taxon>Viridiplantae</taxon>
        <taxon>Streptophyta</taxon>
        <taxon>Embryophyta</taxon>
        <taxon>Tracheophyta</taxon>
        <taxon>Spermatophyta</taxon>
        <taxon>Magnoliopsida</taxon>
        <taxon>eudicotyledons</taxon>
        <taxon>Gunneridae</taxon>
        <taxon>Pentapetalae</taxon>
        <taxon>rosids</taxon>
        <taxon>fabids</taxon>
        <taxon>Fagales</taxon>
        <taxon>Fagaceae</taxon>
        <taxon>Quercus</taxon>
    </lineage>
</organism>
<dbReference type="AlphaFoldDB" id="A0AAN7F436"/>
<feature type="region of interest" description="Disordered" evidence="1">
    <location>
        <begin position="279"/>
        <end position="333"/>
    </location>
</feature>
<keyword evidence="3" id="KW-1185">Reference proteome</keyword>
<evidence type="ECO:0000313" key="3">
    <source>
        <dbReference type="Proteomes" id="UP001324115"/>
    </source>
</evidence>
<gene>
    <name evidence="2" type="ORF">RGQ29_022952</name>
</gene>
<evidence type="ECO:0000313" key="2">
    <source>
        <dbReference type="EMBL" id="KAK4585498.1"/>
    </source>
</evidence>
<protein>
    <submittedName>
        <fullName evidence="2">Uncharacterized protein</fullName>
    </submittedName>
</protein>
<comment type="caution">
    <text evidence="2">The sequence shown here is derived from an EMBL/GenBank/DDBJ whole genome shotgun (WGS) entry which is preliminary data.</text>
</comment>
<dbReference type="InterPro" id="IPR006502">
    <property type="entry name" value="PDDEXK-like"/>
</dbReference>
<dbReference type="PANTHER" id="PTHR31579">
    <property type="entry name" value="OS03G0796600 PROTEIN"/>
    <property type="match status" value="1"/>
</dbReference>
<feature type="compositionally biased region" description="Polar residues" evidence="1">
    <location>
        <begin position="321"/>
        <end position="333"/>
    </location>
</feature>
<dbReference type="Proteomes" id="UP001324115">
    <property type="component" value="Unassembled WGS sequence"/>
</dbReference>